<accession>A0A383D515</accession>
<proteinExistence type="predicted"/>
<evidence type="ECO:0000256" key="1">
    <source>
        <dbReference type="SAM" id="MobiDB-lite"/>
    </source>
</evidence>
<evidence type="ECO:0000313" key="2">
    <source>
        <dbReference type="EMBL" id="SVE39657.1"/>
    </source>
</evidence>
<organism evidence="2">
    <name type="scientific">marine metagenome</name>
    <dbReference type="NCBI Taxonomy" id="408172"/>
    <lineage>
        <taxon>unclassified sequences</taxon>
        <taxon>metagenomes</taxon>
        <taxon>ecological metagenomes</taxon>
    </lineage>
</organism>
<dbReference type="EMBL" id="UINC01214429">
    <property type="protein sequence ID" value="SVE39657.1"/>
    <property type="molecule type" value="Genomic_DNA"/>
</dbReference>
<reference evidence="2" key="1">
    <citation type="submission" date="2018-05" db="EMBL/GenBank/DDBJ databases">
        <authorList>
            <person name="Lanie J.A."/>
            <person name="Ng W.-L."/>
            <person name="Kazmierczak K.M."/>
            <person name="Andrzejewski T.M."/>
            <person name="Davidsen T.M."/>
            <person name="Wayne K.J."/>
            <person name="Tettelin H."/>
            <person name="Glass J.I."/>
            <person name="Rusch D."/>
            <person name="Podicherti R."/>
            <person name="Tsui H.-C.T."/>
            <person name="Winkler M.E."/>
        </authorList>
    </citation>
    <scope>NUCLEOTIDE SEQUENCE</scope>
</reference>
<protein>
    <submittedName>
        <fullName evidence="2">Uncharacterized protein</fullName>
    </submittedName>
</protein>
<feature type="non-terminal residue" evidence="2">
    <location>
        <position position="73"/>
    </location>
</feature>
<gene>
    <name evidence="2" type="ORF">METZ01_LOCUS492511</name>
</gene>
<dbReference type="AlphaFoldDB" id="A0A383D515"/>
<name>A0A383D515_9ZZZZ</name>
<feature type="region of interest" description="Disordered" evidence="1">
    <location>
        <begin position="37"/>
        <end position="73"/>
    </location>
</feature>
<sequence>MMITDKTYIIKYVIYLFFLFLLAAPASVSYAQDVDEEGEMFWGDEEEDEEYEDEEEEYEDEEEEYEDEEEEYE</sequence>